<dbReference type="EMBL" id="AFYH01048547">
    <property type="status" value="NOT_ANNOTATED_CDS"/>
    <property type="molecule type" value="Genomic_DNA"/>
</dbReference>
<feature type="region of interest" description="Disordered" evidence="1">
    <location>
        <begin position="468"/>
        <end position="571"/>
    </location>
</feature>
<dbReference type="OMA" id="CKCGYLT"/>
<proteinExistence type="predicted"/>
<dbReference type="InParanoid" id="H3AR59"/>
<dbReference type="GO" id="GO:0007224">
    <property type="term" value="P:smoothened signaling pathway"/>
    <property type="evidence" value="ECO:0007669"/>
    <property type="project" value="TreeGrafter"/>
</dbReference>
<dbReference type="EMBL" id="AFYH01048545">
    <property type="status" value="NOT_ANNOTATED_CDS"/>
    <property type="molecule type" value="Genomic_DNA"/>
</dbReference>
<dbReference type="Pfam" id="PF26399">
    <property type="entry name" value="PRM_STIL"/>
    <property type="match status" value="1"/>
</dbReference>
<dbReference type="STRING" id="7897.ENSLACP00000012130"/>
<dbReference type="EMBL" id="AFYH01048546">
    <property type="status" value="NOT_ANNOTATED_CDS"/>
    <property type="molecule type" value="Genomic_DNA"/>
</dbReference>
<dbReference type="FunCoup" id="H3AR59">
    <property type="interactions" value="1098"/>
</dbReference>
<evidence type="ECO:0000313" key="5">
    <source>
        <dbReference type="Proteomes" id="UP000008672"/>
    </source>
</evidence>
<feature type="compositionally biased region" description="Polar residues" evidence="1">
    <location>
        <begin position="849"/>
        <end position="869"/>
    </location>
</feature>
<feature type="region of interest" description="Disordered" evidence="1">
    <location>
        <begin position="362"/>
        <end position="410"/>
    </location>
</feature>
<dbReference type="InterPro" id="IPR057731">
    <property type="entry name" value="STIL_N"/>
</dbReference>
<dbReference type="HOGENOM" id="CLU_007178_0_0_1"/>
<keyword evidence="5" id="KW-1185">Reference proteome</keyword>
<dbReference type="GO" id="GO:0031023">
    <property type="term" value="P:microtubule organizing center organization"/>
    <property type="evidence" value="ECO:0007669"/>
    <property type="project" value="TreeGrafter"/>
</dbReference>
<dbReference type="PANTHER" id="PTHR15128:SF0">
    <property type="entry name" value="SCL-INTERRUPTING LOCUS PROTEIN"/>
    <property type="match status" value="1"/>
</dbReference>
<name>H3AR59_LATCH</name>
<accession>H3AR59</accession>
<dbReference type="GO" id="GO:0007052">
    <property type="term" value="P:mitotic spindle organization"/>
    <property type="evidence" value="ECO:0007669"/>
    <property type="project" value="TreeGrafter"/>
</dbReference>
<evidence type="ECO:0000313" key="4">
    <source>
        <dbReference type="Ensembl" id="ENSLACP00000012130.1"/>
    </source>
</evidence>
<reference evidence="4" key="2">
    <citation type="submission" date="2025-08" db="UniProtKB">
        <authorList>
            <consortium name="Ensembl"/>
        </authorList>
    </citation>
    <scope>IDENTIFICATION</scope>
</reference>
<feature type="region of interest" description="Disordered" evidence="1">
    <location>
        <begin position="795"/>
        <end position="815"/>
    </location>
</feature>
<feature type="region of interest" description="Disordered" evidence="1">
    <location>
        <begin position="1129"/>
        <end position="1197"/>
    </location>
</feature>
<dbReference type="eggNOG" id="ENOG502QVJ5">
    <property type="taxonomic scope" value="Eukaryota"/>
</dbReference>
<dbReference type="GO" id="GO:0071539">
    <property type="term" value="P:protein localization to centrosome"/>
    <property type="evidence" value="ECO:0007669"/>
    <property type="project" value="TreeGrafter"/>
</dbReference>
<protein>
    <submittedName>
        <fullName evidence="4">STIL centriolar assembly protein</fullName>
    </submittedName>
</protein>
<evidence type="ECO:0000259" key="2">
    <source>
        <dbReference type="Pfam" id="PF15253"/>
    </source>
</evidence>
<evidence type="ECO:0000259" key="3">
    <source>
        <dbReference type="Pfam" id="PF25775"/>
    </source>
</evidence>
<dbReference type="GO" id="GO:0005815">
    <property type="term" value="C:microtubule organizing center"/>
    <property type="evidence" value="ECO:0007669"/>
    <property type="project" value="TreeGrafter"/>
</dbReference>
<feature type="domain" description="STIL N-terminal" evidence="2">
    <location>
        <begin position="19"/>
        <end position="364"/>
    </location>
</feature>
<feature type="domain" description="STIL coiled coil region" evidence="3">
    <location>
        <begin position="714"/>
        <end position="742"/>
    </location>
</feature>
<organism evidence="4 5">
    <name type="scientific">Latimeria chalumnae</name>
    <name type="common">Coelacanth</name>
    <dbReference type="NCBI Taxonomy" id="7897"/>
    <lineage>
        <taxon>Eukaryota</taxon>
        <taxon>Metazoa</taxon>
        <taxon>Chordata</taxon>
        <taxon>Craniata</taxon>
        <taxon>Vertebrata</taxon>
        <taxon>Euteleostomi</taxon>
        <taxon>Coelacanthiformes</taxon>
        <taxon>Coelacanthidae</taxon>
        <taxon>Latimeria</taxon>
    </lineage>
</organism>
<dbReference type="Pfam" id="PF25775">
    <property type="entry name" value="CC_STIL"/>
    <property type="match status" value="1"/>
</dbReference>
<dbReference type="PANTHER" id="PTHR15128">
    <property type="entry name" value="TAL1 SCL INTERRUPTING LOCUS"/>
    <property type="match status" value="1"/>
</dbReference>
<dbReference type="Pfam" id="PF15253">
    <property type="entry name" value="STIL_N"/>
    <property type="match status" value="1"/>
</dbReference>
<feature type="compositionally biased region" description="Basic residues" evidence="1">
    <location>
        <begin position="515"/>
        <end position="526"/>
    </location>
</feature>
<dbReference type="Proteomes" id="UP000008672">
    <property type="component" value="Unassembled WGS sequence"/>
</dbReference>
<reference evidence="4" key="3">
    <citation type="submission" date="2025-09" db="UniProtKB">
        <authorList>
            <consortium name="Ensembl"/>
        </authorList>
    </citation>
    <scope>IDENTIFICATION</scope>
</reference>
<dbReference type="InterPro" id="IPR057655">
    <property type="entry name" value="STIL_CC"/>
</dbReference>
<feature type="compositionally biased region" description="Polar residues" evidence="1">
    <location>
        <begin position="1149"/>
        <end position="1158"/>
    </location>
</feature>
<dbReference type="GeneTree" id="ENSGT00390000007310"/>
<sequence>RLTDNGLVPFNFPKTKIALWDPSPAGEAISLHLAYYRNPRLHLVEKTARLAHRHAKQREGKSFSCFLLGSVVVDEDEEGVTLSIDRFDPGREVTGCRGKVPTALLPGDFVIPCMVECHGSSSSNIVVHTAEDFSTAFKMLQHYCCSKETMDPSKYLTVRARITCTENMDNLSFDFHWAAVTIATTFDVTPVKPVPIIPTALAKNLSSPLNIAQVQGSCRCGYLTMDQTRKLLLVLESDPKAYMLPLVGISINGNDSINTPPHTCQKKKKFSIKQYVKVALLLQPLVLSVSVSSVKYFLNFRRLWYTLDASNPQPQHPILPALRTLKIVPQNVESSGKQPVQFELSAESQNSEVDFFNEVVRDASTKSPPPSSPPNRQAVSDHDSGVEDEEFSPRPTPSPHPVSQQTPRIRPSVPELSIVFDTSFIDSKIVPRYPPMMANQLKNAGPQGPPLSPTQCLDRGFHNFGTQGSSAPLRSSLSPVNHSVPSMKPCRDRQQQAVPWQGGPPVPKVPAEKLRPKHNPPMHRKGALPVGSSPMTNPKHCCRPSSPGKGNIQTQQHNASFPPHTPKQPSELQMPVPHAVVQYPANICKCCPHHGHVSYCPNSWQEKGTVDLPKSPRCCSSEVHLGILHESTCSQCHQNVSCIASARCSTSSPINQWTYGKAESCSPPSASVILSPGRQHSSQTSPCKTQACAGHSTCTHFAIARSEETVGLPTDAYKILLEQDRQLKLLQAQIQQLLEAQKLQPCSKDSCSHHTSQPERQMEFVATETQMVPGLHMRKSVSIAVSTGASLFWNPPSDQDEELTSQMKCSNSEVSNEDIAMPVNSEEDTSHNTIASSLKAVDIHSFAESSQVTAEDSSQSSNRQNTPLQFRNEPVSQVPMPGESVSMCVQEGPIERANGHEVKTDDQGEATPTSFVPSAFKDDNQFYQDLLGQVNQLLKASPTENFETPQKGEVTRDYSPEFWNSNVVKKKHSNGDQNPKDSDPVLNATLKQLKNLGVKIDLDSSVKHKKYKNKIENASTLACINPEAIIPRLNYMSFANVGMSGFGPGGVDLSMEANAIALKYLNDSQLSQLSRSQSCGGNPVELSSFQNLLPTGSDKSMVGLSLISPSNMSFATKKYMKRYGLLECNESSEEEEEGDKGKGSEESQAESMRLQSLKPTVLEGLGAKRKASEKSLKMMSRNHCHHEKSGSASYPEPDLSILRNITNEIVSPRPQASAQPVDEDSLQILKDLKANSKLLAGATQFTQHPEKENGVGNVQVFPEKLKPSPAENLKQTASFDSVGNFLDVNRLRQLPKLF</sequence>
<feature type="region of interest" description="Disordered" evidence="1">
    <location>
        <begin position="849"/>
        <end position="881"/>
    </location>
</feature>
<dbReference type="EMBL" id="AFYH01048548">
    <property type="status" value="NOT_ANNOTATED_CDS"/>
    <property type="molecule type" value="Genomic_DNA"/>
</dbReference>
<evidence type="ECO:0000256" key="1">
    <source>
        <dbReference type="SAM" id="MobiDB-lite"/>
    </source>
</evidence>
<feature type="compositionally biased region" description="Polar residues" evidence="1">
    <location>
        <begin position="468"/>
        <end position="484"/>
    </location>
</feature>
<dbReference type="Ensembl" id="ENSLACT00000012222.1">
    <property type="protein sequence ID" value="ENSLACP00000012130.1"/>
    <property type="gene ID" value="ENSLACG00000010678.1"/>
</dbReference>
<dbReference type="InterPro" id="IPR026123">
    <property type="entry name" value="STIL"/>
</dbReference>
<gene>
    <name evidence="4" type="primary">STIL</name>
</gene>
<dbReference type="InterPro" id="IPR058559">
    <property type="entry name" value="PRM_STIL"/>
</dbReference>
<reference evidence="5" key="1">
    <citation type="submission" date="2011-08" db="EMBL/GenBank/DDBJ databases">
        <title>The draft genome of Latimeria chalumnae.</title>
        <authorList>
            <person name="Di Palma F."/>
            <person name="Alfoldi J."/>
            <person name="Johnson J."/>
            <person name="Berlin A."/>
            <person name="Gnerre S."/>
            <person name="Jaffe D."/>
            <person name="MacCallum I."/>
            <person name="Young S."/>
            <person name="Walker B.J."/>
            <person name="Lander E."/>
            <person name="Lindblad-Toh K."/>
        </authorList>
    </citation>
    <scope>NUCLEOTIDE SEQUENCE [LARGE SCALE GENOMIC DNA]</scope>
    <source>
        <strain evidence="5">Wild caught</strain>
    </source>
</reference>
<feature type="compositionally biased region" description="Polar residues" evidence="1">
    <location>
        <begin position="804"/>
        <end position="814"/>
    </location>
</feature>